<reference evidence="1" key="1">
    <citation type="submission" date="2020-11" db="EMBL/GenBank/DDBJ databases">
        <authorList>
            <person name="Tran Van P."/>
        </authorList>
    </citation>
    <scope>NUCLEOTIDE SEQUENCE</scope>
</reference>
<dbReference type="EMBL" id="OB660732">
    <property type="protein sequence ID" value="CAD7226056.1"/>
    <property type="molecule type" value="Genomic_DNA"/>
</dbReference>
<evidence type="ECO:0000313" key="1">
    <source>
        <dbReference type="EMBL" id="CAD7226056.1"/>
    </source>
</evidence>
<gene>
    <name evidence="1" type="ORF">CTOB1V02_LOCUS3982</name>
</gene>
<organism evidence="1">
    <name type="scientific">Cyprideis torosa</name>
    <dbReference type="NCBI Taxonomy" id="163714"/>
    <lineage>
        <taxon>Eukaryota</taxon>
        <taxon>Metazoa</taxon>
        <taxon>Ecdysozoa</taxon>
        <taxon>Arthropoda</taxon>
        <taxon>Crustacea</taxon>
        <taxon>Oligostraca</taxon>
        <taxon>Ostracoda</taxon>
        <taxon>Podocopa</taxon>
        <taxon>Podocopida</taxon>
        <taxon>Cytherocopina</taxon>
        <taxon>Cytheroidea</taxon>
        <taxon>Cytherideidae</taxon>
        <taxon>Cyprideis</taxon>
    </lineage>
</organism>
<proteinExistence type="predicted"/>
<dbReference type="AlphaFoldDB" id="A0A7R8WBH2"/>
<accession>A0A7R8WBH2</accession>
<sequence length="344" mass="38597">MKISTLLPPLVLLSSAYAQNDFRFSLPTVPQSQPGQTQLSDLLRNLGSLQSQLGTGLNDFQTQMRSGIRPMVDGLTQQAQNWRNQASEVGTNLRQGMSQIFRQLPQQMGDLLNRGRQNGRSLLSSRMSNFGNSCNCPQGMPDFGKALQAMFLRKLLTAHENSNSVCQGYIENEINNVRDVCMKPMYEAMKNAVEDNIDMSAMQQFRTRMNGQALRDLTRSIGPAVNWEAIGNAGRQALEIFDNEGCRNLFEQYRESLRSDDTENCPEVSEIVEWVLYFREKIKYYPSAFNCGLVLVLYQDGVDNQFEVEFESDGDSGSGVVATLSLNLAVAIERVGVYLQQNPE</sequence>
<protein>
    <submittedName>
        <fullName evidence="1">Uncharacterized protein</fullName>
    </submittedName>
</protein>
<name>A0A7R8WBH2_9CRUS</name>